<organism evidence="3">
    <name type="scientific">freshwater metagenome</name>
    <dbReference type="NCBI Taxonomy" id="449393"/>
    <lineage>
        <taxon>unclassified sequences</taxon>
        <taxon>metagenomes</taxon>
        <taxon>ecological metagenomes</taxon>
    </lineage>
</organism>
<dbReference type="AlphaFoldDB" id="A0A6J7F0D1"/>
<feature type="domain" description="HTH tetR-type" evidence="2">
    <location>
        <begin position="18"/>
        <end position="59"/>
    </location>
</feature>
<dbReference type="Pfam" id="PF00440">
    <property type="entry name" value="TetR_N"/>
    <property type="match status" value="1"/>
</dbReference>
<dbReference type="Gene3D" id="1.10.357.10">
    <property type="entry name" value="Tetracycline Repressor, domain 2"/>
    <property type="match status" value="1"/>
</dbReference>
<evidence type="ECO:0000256" key="1">
    <source>
        <dbReference type="ARBA" id="ARBA00023125"/>
    </source>
</evidence>
<proteinExistence type="predicted"/>
<accession>A0A6J7F0D1</accession>
<dbReference type="SUPFAM" id="SSF46689">
    <property type="entry name" value="Homeodomain-like"/>
    <property type="match status" value="1"/>
</dbReference>
<evidence type="ECO:0000259" key="2">
    <source>
        <dbReference type="Pfam" id="PF00440"/>
    </source>
</evidence>
<keyword evidence="1" id="KW-0238">DNA-binding</keyword>
<dbReference type="InterPro" id="IPR009057">
    <property type="entry name" value="Homeodomain-like_sf"/>
</dbReference>
<name>A0A6J7F0D1_9ZZZZ</name>
<dbReference type="InterPro" id="IPR001647">
    <property type="entry name" value="HTH_TetR"/>
</dbReference>
<sequence>MARTANDTRDKLILHGQRLFAEQGVFRVPLRLVVDEAGQKNASALHYHFGGREGLLQAIIERHNETIEPERAEILANIHADGRTGDIAELVRAVVLPFARKLDTGEGREFLRIVAQLSDLFDSWQLQSPQTPGQAQAAFVMLAAALGDVPLRVRHERITMFLMLVSNALALRARQIELGRTLHVSNDAFIVNLVDMSVGALQSPSSATDD</sequence>
<dbReference type="EMBL" id="CAFBLP010000080">
    <property type="protein sequence ID" value="CAB4887208.1"/>
    <property type="molecule type" value="Genomic_DNA"/>
</dbReference>
<protein>
    <submittedName>
        <fullName evidence="3">Unannotated protein</fullName>
    </submittedName>
</protein>
<gene>
    <name evidence="3" type="ORF">UFOPK3376_02471</name>
</gene>
<evidence type="ECO:0000313" key="3">
    <source>
        <dbReference type="EMBL" id="CAB4887208.1"/>
    </source>
</evidence>
<reference evidence="3" key="1">
    <citation type="submission" date="2020-05" db="EMBL/GenBank/DDBJ databases">
        <authorList>
            <person name="Chiriac C."/>
            <person name="Salcher M."/>
            <person name="Ghai R."/>
            <person name="Kavagutti S V."/>
        </authorList>
    </citation>
    <scope>NUCLEOTIDE SEQUENCE</scope>
</reference>
<dbReference type="GO" id="GO:0003677">
    <property type="term" value="F:DNA binding"/>
    <property type="evidence" value="ECO:0007669"/>
    <property type="project" value="UniProtKB-KW"/>
</dbReference>